<keyword evidence="2" id="KW-1185">Reference proteome</keyword>
<evidence type="ECO:0000313" key="1">
    <source>
        <dbReference type="EnsemblMetazoa" id="PPA35314.1"/>
    </source>
</evidence>
<accession>A0A8R1ULL3</accession>
<name>A0A2A6B9C8_PRIPA</name>
<dbReference type="Proteomes" id="UP000005239">
    <property type="component" value="Unassembled WGS sequence"/>
</dbReference>
<proteinExistence type="predicted"/>
<reference evidence="1" key="2">
    <citation type="submission" date="2022-06" db="UniProtKB">
        <authorList>
            <consortium name="EnsemblMetazoa"/>
        </authorList>
    </citation>
    <scope>IDENTIFICATION</scope>
    <source>
        <strain evidence="1">PS312</strain>
    </source>
</reference>
<protein>
    <submittedName>
        <fullName evidence="1">Uncharacterized protein</fullName>
    </submittedName>
</protein>
<accession>A0A2A6B9C8</accession>
<sequence>MSVASVCRTFNLSDGTEVCAPTVIDLLDVTNYVIIILDAILVLAFSRFGYVLAFAEACGSIDYTVRVQVLNSTIAHTVLFILGIFLTNNIAQEAIGKEAYGSVILALIWTNKRLWSSIAAVWVVSIILSFVIAEVQSEFADLTLIDAVSPFITLASVAIYVFIIFKQGTAPMNNPLNAVFLSCLPPIATVIVVICIADFIVPLSMVIEHRVLASPKPNVNMTIDEFISERSLLIFSIVWNDFAIIVCNSIKVWMYILAVPKFRYLFFGKFCIAPEIEKQEERKVELITYLRSDFSRSSPINRIHYSPAGSSHNNLEEFAFQNVVDSICPVFIVASIIIYVSYIAPITECPKVPLSVLRQVLPSSSSEGKKHSRMNASTLCHPFNLSDGVEVCDAHVVDFRFVKLYSLSFIYAAHIILFSRLIYVLVSPEACRSIEYVVRVQVRVQSSDCKQRLAPLFGKNLYGRVLVFLVASLRIIWSAFNLLLALTRLTAVFMPIRQKEIWTKMRLWIAIGCVWFLTFIVSLTAASVYTSYKNLTSINVMSPIILLGSLFVYAIILIKVRTTFMMDPGHKSFFRCLSRITLVAIIISLSQFAISLNLRVLTDFIVPISWLIENFIVTTEKDKKDMNLQEYSTKRILMLIGWIWNDFVIILCNTVAVWMFILSVPKFRYLFFGKFFHPPPAKERSTRVTE</sequence>
<dbReference type="EnsemblMetazoa" id="PPA35314.1">
    <property type="protein sequence ID" value="PPA35314.1"/>
    <property type="gene ID" value="WBGene00273683"/>
</dbReference>
<organism evidence="1 2">
    <name type="scientific">Pristionchus pacificus</name>
    <name type="common">Parasitic nematode worm</name>
    <dbReference type="NCBI Taxonomy" id="54126"/>
    <lineage>
        <taxon>Eukaryota</taxon>
        <taxon>Metazoa</taxon>
        <taxon>Ecdysozoa</taxon>
        <taxon>Nematoda</taxon>
        <taxon>Chromadorea</taxon>
        <taxon>Rhabditida</taxon>
        <taxon>Rhabditina</taxon>
        <taxon>Diplogasteromorpha</taxon>
        <taxon>Diplogasteroidea</taxon>
        <taxon>Neodiplogasteridae</taxon>
        <taxon>Pristionchus</taxon>
    </lineage>
</organism>
<gene>
    <name evidence="1" type="primary">WBGene00273683</name>
</gene>
<evidence type="ECO:0000313" key="2">
    <source>
        <dbReference type="Proteomes" id="UP000005239"/>
    </source>
</evidence>
<dbReference type="AlphaFoldDB" id="A0A2A6B9C8"/>
<reference evidence="2" key="1">
    <citation type="journal article" date="2008" name="Nat. Genet.">
        <title>The Pristionchus pacificus genome provides a unique perspective on nematode lifestyle and parasitism.</title>
        <authorList>
            <person name="Dieterich C."/>
            <person name="Clifton S.W."/>
            <person name="Schuster L.N."/>
            <person name="Chinwalla A."/>
            <person name="Delehaunty K."/>
            <person name="Dinkelacker I."/>
            <person name="Fulton L."/>
            <person name="Fulton R."/>
            <person name="Godfrey J."/>
            <person name="Minx P."/>
            <person name="Mitreva M."/>
            <person name="Roeseler W."/>
            <person name="Tian H."/>
            <person name="Witte H."/>
            <person name="Yang S.P."/>
            <person name="Wilson R.K."/>
            <person name="Sommer R.J."/>
        </authorList>
    </citation>
    <scope>NUCLEOTIDE SEQUENCE [LARGE SCALE GENOMIC DNA]</scope>
    <source>
        <strain evidence="2">PS312</strain>
    </source>
</reference>